<dbReference type="EMBL" id="CM043801">
    <property type="protein sequence ID" value="KAI4809260.1"/>
    <property type="molecule type" value="Genomic_DNA"/>
</dbReference>
<name>A0ACB9W8D2_CHAAC</name>
<gene>
    <name evidence="1" type="ORF">KUCAC02_018166</name>
</gene>
<protein>
    <submittedName>
        <fullName evidence="1">Uncharacterized protein</fullName>
    </submittedName>
</protein>
<dbReference type="Proteomes" id="UP001057452">
    <property type="component" value="Chromosome 17"/>
</dbReference>
<comment type="caution">
    <text evidence="1">The sequence shown here is derived from an EMBL/GenBank/DDBJ whole genome shotgun (WGS) entry which is preliminary data.</text>
</comment>
<evidence type="ECO:0000313" key="2">
    <source>
        <dbReference type="Proteomes" id="UP001057452"/>
    </source>
</evidence>
<accession>A0ACB9W8D2</accession>
<evidence type="ECO:0000313" key="1">
    <source>
        <dbReference type="EMBL" id="KAI4809260.1"/>
    </source>
</evidence>
<reference evidence="1" key="1">
    <citation type="submission" date="2022-05" db="EMBL/GenBank/DDBJ databases">
        <title>Chromosome-level genome of Chaenocephalus aceratus.</title>
        <authorList>
            <person name="Park H."/>
        </authorList>
    </citation>
    <scope>NUCLEOTIDE SEQUENCE</scope>
    <source>
        <strain evidence="1">KU_202001</strain>
    </source>
</reference>
<sequence>MKKLDSTVLARRANQIKEELRQKLRKPYKQVIDLYWGDPHTAGVKPLSFVRQVLAACLYPDLVNSNTLPVDVRQRAQRLLGECAGGSVGSYTATAGIPEIVHRISEFITKRDGGAPSDPENIYISPGSQWALRNILKVLVNSQASPRTGVLTPGPCYPLTNFTIKGLGGVTVPYYLSEEQGWELQVEELHRALDSAKGLCNPVALYVINPGNPTGYVQSRKSMQEVIRFASEKRLSLLADEVYQECVHGEKSEFLSYKRVLSEMGPPLSDTVELASFHSASKGFMGECGLRGGYVELVNLDPDVMKCIYKLFSTDTCAPVLSQIALDLMTNPPQPGDPSYPLYSEETQHIKTMMVHNVKRVFEVLNSLPGFSCKPVEGGGFAFPRLHLPPKAIQKAKEMEMEPDLFYCMRLLEEAGVLVKPGMENGPKDGTHHIRFCIITPEDTMEEMLSRLSSFHTHNTEEEISLNLKNMKKLDSTVFARRANQIKEELRQKLRKPYKQVIDLYRGDPHAAGVKPLSFVRQVLAACLYPDLVNSNTLPVDVRQRAQRLLGECAGGSVGSYTATAGIPEIVHRISEFITKRDGGAPSDPENIYISPGSQWALRNILKVLRGAGWELQVEELHRALDSAKGLCNPVALYVINPGNPTGYVQSRKSMQEVIRFASEKRLSLLADEVYQECVHGEKSEFLSYKRVLSEMGPPLSDTVELASFHSASKGFMGECGLRGGYVELVNLDPDVMKCINKLFSTDTCAPVLSQIALDLMTNPPQPGDPSYPLYSEETQHIKTMMVHNVKRVFEVLNSLPGFSCKPVEGGGFAFPRLHLPPKAIQKAKEMEMEPDLFYCMRLLEEAGVLVKPGMENGPKDGTPHIRFCIMNPEDTMEEMLSRLSSFHTQFMKDFS</sequence>
<keyword evidence="2" id="KW-1185">Reference proteome</keyword>
<proteinExistence type="predicted"/>
<organism evidence="1 2">
    <name type="scientific">Chaenocephalus aceratus</name>
    <name type="common">Blackfin icefish</name>
    <name type="synonym">Chaenichthys aceratus</name>
    <dbReference type="NCBI Taxonomy" id="36190"/>
    <lineage>
        <taxon>Eukaryota</taxon>
        <taxon>Metazoa</taxon>
        <taxon>Chordata</taxon>
        <taxon>Craniata</taxon>
        <taxon>Vertebrata</taxon>
        <taxon>Euteleostomi</taxon>
        <taxon>Actinopterygii</taxon>
        <taxon>Neopterygii</taxon>
        <taxon>Teleostei</taxon>
        <taxon>Neoteleostei</taxon>
        <taxon>Acanthomorphata</taxon>
        <taxon>Eupercaria</taxon>
        <taxon>Perciformes</taxon>
        <taxon>Notothenioidei</taxon>
        <taxon>Channichthyidae</taxon>
        <taxon>Chaenocephalus</taxon>
    </lineage>
</organism>